<dbReference type="EMBL" id="OX465086">
    <property type="protein sequence ID" value="CAI9264916.1"/>
    <property type="molecule type" value="Genomic_DNA"/>
</dbReference>
<sequence>MTAINAIYKALKRAFAGIFLESSHSFRKRRGNQRFSDEKSTGSGGGGMTVFDKLTDELLIEILIRLPQKQANIWFSLSFIKKEILQFLASNNGLVLCCAPLRNPIVYFVCNPLTKQWIPLPPPPTNIKTVYIGFICNPRYSCNDDDERGSFKVVRIEVVNCNSHWDLSDTLKLEIFCSVSGRWREEYFMSNSTHDHGFFCGWDSWCPSAVVCDGLLYWNSVSNSGIFCYDPYNGECRTIKLPHEIRNQSVGNENGGECEWLLLHKVELDEMKCGDKNIDKNKMGLLSPHPLNKDILFFWCPADLPSFTIRIVEYDMEKKLLTLPCLLRDARVISFFFPLFSPFVLPCWPTAVPPIQQHGLS</sequence>
<dbReference type="PANTHER" id="PTHR35546">
    <property type="entry name" value="F-BOX PROTEIN INTERACTION DOMAIN PROTEIN-RELATED"/>
    <property type="match status" value="1"/>
</dbReference>
<proteinExistence type="predicted"/>
<dbReference type="PANTHER" id="PTHR35546:SF124">
    <property type="entry name" value="F-BOX ASSOCIATED INTERACTION DOMAIN, F-BOX-LIKE DOMAIN SUPERFAMILY"/>
    <property type="match status" value="1"/>
</dbReference>
<accession>A0AA35YAI4</accession>
<reference evidence="2" key="1">
    <citation type="submission" date="2023-04" db="EMBL/GenBank/DDBJ databases">
        <authorList>
            <person name="Vijverberg K."/>
            <person name="Xiong W."/>
            <person name="Schranz E."/>
        </authorList>
    </citation>
    <scope>NUCLEOTIDE SEQUENCE</scope>
</reference>
<dbReference type="AlphaFoldDB" id="A0AA35YAI4"/>
<gene>
    <name evidence="2" type="ORF">LSALG_LOCUS5548</name>
</gene>
<organism evidence="2 3">
    <name type="scientific">Lactuca saligna</name>
    <name type="common">Willowleaf lettuce</name>
    <dbReference type="NCBI Taxonomy" id="75948"/>
    <lineage>
        <taxon>Eukaryota</taxon>
        <taxon>Viridiplantae</taxon>
        <taxon>Streptophyta</taxon>
        <taxon>Embryophyta</taxon>
        <taxon>Tracheophyta</taxon>
        <taxon>Spermatophyta</taxon>
        <taxon>Magnoliopsida</taxon>
        <taxon>eudicotyledons</taxon>
        <taxon>Gunneridae</taxon>
        <taxon>Pentapetalae</taxon>
        <taxon>asterids</taxon>
        <taxon>campanulids</taxon>
        <taxon>Asterales</taxon>
        <taxon>Asteraceae</taxon>
        <taxon>Cichorioideae</taxon>
        <taxon>Cichorieae</taxon>
        <taxon>Lactucinae</taxon>
        <taxon>Lactuca</taxon>
    </lineage>
</organism>
<dbReference type="Pfam" id="PF24750">
    <property type="entry name" value="b-prop_At3g26010-like"/>
    <property type="match status" value="1"/>
</dbReference>
<evidence type="ECO:0000313" key="2">
    <source>
        <dbReference type="EMBL" id="CAI9264916.1"/>
    </source>
</evidence>
<dbReference type="InterPro" id="IPR055290">
    <property type="entry name" value="At3g26010-like"/>
</dbReference>
<evidence type="ECO:0000313" key="3">
    <source>
        <dbReference type="Proteomes" id="UP001177003"/>
    </source>
</evidence>
<protein>
    <recommendedName>
        <fullName evidence="1">F-box protein At3g26010-like beta-propeller domain-containing protein</fullName>
    </recommendedName>
</protein>
<dbReference type="InterPro" id="IPR056592">
    <property type="entry name" value="Beta-prop_At3g26010-like"/>
</dbReference>
<dbReference type="Proteomes" id="UP001177003">
    <property type="component" value="Chromosome 0"/>
</dbReference>
<evidence type="ECO:0000259" key="1">
    <source>
        <dbReference type="Pfam" id="PF24750"/>
    </source>
</evidence>
<feature type="domain" description="F-box protein At3g26010-like beta-propeller" evidence="1">
    <location>
        <begin position="82"/>
        <end position="246"/>
    </location>
</feature>
<keyword evidence="3" id="KW-1185">Reference proteome</keyword>
<name>A0AA35YAI4_LACSI</name>